<evidence type="ECO:0000313" key="15">
    <source>
        <dbReference type="Proteomes" id="UP000694544"/>
    </source>
</evidence>
<feature type="domain" description="C2H2-type" evidence="12">
    <location>
        <begin position="285"/>
        <end position="312"/>
    </location>
</feature>
<dbReference type="InterPro" id="IPR036236">
    <property type="entry name" value="Znf_C2H2_sf"/>
</dbReference>
<reference evidence="14" key="2">
    <citation type="submission" date="2025-09" db="UniProtKB">
        <authorList>
            <consortium name="Ensembl"/>
        </authorList>
    </citation>
    <scope>IDENTIFICATION</scope>
</reference>
<protein>
    <submittedName>
        <fullName evidence="14">Uncharacterized protein</fullName>
    </submittedName>
</protein>
<keyword evidence="5 11" id="KW-0863">Zinc-finger</keyword>
<dbReference type="Ensembl" id="ENSMMST00000003953.1">
    <property type="protein sequence ID" value="ENSMMSP00000003638.1"/>
    <property type="gene ID" value="ENSMMSG00000002742.1"/>
</dbReference>
<dbReference type="GO" id="GO:0001227">
    <property type="term" value="F:DNA-binding transcription repressor activity, RNA polymerase II-specific"/>
    <property type="evidence" value="ECO:0007669"/>
    <property type="project" value="UniProtKB-ARBA"/>
</dbReference>
<sequence length="490" mass="57191">LGLPWWLRDVAIEFTPDEWECLDPAQRALYREVMVETLRNLLSKLQPKENTNSTDTFQTVILGRHESHGVKDFYLREIRGNMLEFECQWRDDERNYKGVLVTHNEKFTDRKDQCGRSNAGNKPIENKLALSFQDELQIFRMERKIFECNQAEKVINNSSSISALQRIPPSVQTNTSNMYRNDFIHSSIRTKDHKAHREKPYRCNDCEKTFTHVSHLTKHRVVHTGERPYKCDTCGKDFSQSSNLATHRRIHTGEKPYKCNECGKVFNRKSNLETHQRIHTGEKPYKCNVCGKAFRVCSSLRSHEVIHTGEKRYHCSKCNKSFSRNSKLLKHQRIHTRGQPYKCDTCDKAFILRSSLINHQVVHTRGKSYPCNECGKTFIKRSHLRLHERIHTGEKPYKCTECGKGFRQWSDIRIHQRIHAGEKPFKCSECGKSFTRSSHLSRHQIIHTGEKPYKCEVCDKFKSINSSAISLLHSPTLTSIHDHGKNLIIR</sequence>
<dbReference type="Gene3D" id="6.10.140.140">
    <property type="match status" value="1"/>
</dbReference>
<comment type="similarity">
    <text evidence="2">Belongs to the krueppel C2H2-type zinc-finger protein family.</text>
</comment>
<dbReference type="GO" id="GO:0000977">
    <property type="term" value="F:RNA polymerase II transcription regulatory region sequence-specific DNA binding"/>
    <property type="evidence" value="ECO:0007669"/>
    <property type="project" value="TreeGrafter"/>
</dbReference>
<dbReference type="Proteomes" id="UP000694544">
    <property type="component" value="Unplaced"/>
</dbReference>
<keyword evidence="8" id="KW-0238">DNA-binding</keyword>
<dbReference type="FunFam" id="3.30.160.60:FF:000060">
    <property type="entry name" value="zinc finger protein 436"/>
    <property type="match status" value="1"/>
</dbReference>
<dbReference type="PANTHER" id="PTHR24381:SF455">
    <property type="entry name" value="RB-ASSOCIATED KRAB ZINC FINGER PROTEIN-RELATED"/>
    <property type="match status" value="1"/>
</dbReference>
<evidence type="ECO:0000256" key="2">
    <source>
        <dbReference type="ARBA" id="ARBA00006991"/>
    </source>
</evidence>
<evidence type="ECO:0000256" key="6">
    <source>
        <dbReference type="ARBA" id="ARBA00022833"/>
    </source>
</evidence>
<dbReference type="InterPro" id="IPR036051">
    <property type="entry name" value="KRAB_dom_sf"/>
</dbReference>
<dbReference type="AlphaFoldDB" id="A0A8C6FGG0"/>
<evidence type="ECO:0000256" key="10">
    <source>
        <dbReference type="ARBA" id="ARBA00023242"/>
    </source>
</evidence>
<dbReference type="InterPro" id="IPR001909">
    <property type="entry name" value="KRAB"/>
</dbReference>
<keyword evidence="9" id="KW-0804">Transcription</keyword>
<dbReference type="SUPFAM" id="SSF57667">
    <property type="entry name" value="beta-beta-alpha zinc fingers"/>
    <property type="match status" value="5"/>
</dbReference>
<dbReference type="CDD" id="cd07765">
    <property type="entry name" value="KRAB_A-box"/>
    <property type="match status" value="1"/>
</dbReference>
<feature type="domain" description="C2H2-type" evidence="12">
    <location>
        <begin position="425"/>
        <end position="452"/>
    </location>
</feature>
<dbReference type="Gene3D" id="3.30.160.60">
    <property type="entry name" value="Classic Zinc Finger"/>
    <property type="match status" value="10"/>
</dbReference>
<keyword evidence="7" id="KW-0805">Transcription regulation</keyword>
<feature type="domain" description="C2H2-type" evidence="12">
    <location>
        <begin position="257"/>
        <end position="284"/>
    </location>
</feature>
<feature type="domain" description="C2H2-type" evidence="12">
    <location>
        <begin position="341"/>
        <end position="368"/>
    </location>
</feature>
<evidence type="ECO:0000259" key="13">
    <source>
        <dbReference type="PROSITE" id="PS50805"/>
    </source>
</evidence>
<comment type="subcellular location">
    <subcellularLocation>
        <location evidence="1">Nucleus</location>
    </subcellularLocation>
</comment>
<dbReference type="FunFam" id="3.30.160.60:FF:000238">
    <property type="entry name" value="Zinc finger protein 485"/>
    <property type="match status" value="1"/>
</dbReference>
<evidence type="ECO:0000256" key="5">
    <source>
        <dbReference type="ARBA" id="ARBA00022771"/>
    </source>
</evidence>
<accession>A0A8C6FGG0</accession>
<dbReference type="Pfam" id="PF01352">
    <property type="entry name" value="KRAB"/>
    <property type="match status" value="1"/>
</dbReference>
<feature type="domain" description="C2H2-type" evidence="12">
    <location>
        <begin position="313"/>
        <end position="340"/>
    </location>
</feature>
<dbReference type="PROSITE" id="PS50805">
    <property type="entry name" value="KRAB"/>
    <property type="match status" value="1"/>
</dbReference>
<feature type="domain" description="KRAB" evidence="13">
    <location>
        <begin position="5"/>
        <end position="72"/>
    </location>
</feature>
<dbReference type="FunFam" id="3.30.160.60:FF:000295">
    <property type="entry name" value="zinc finger protein 19"/>
    <property type="match status" value="1"/>
</dbReference>
<dbReference type="FunFam" id="3.30.160.60:FF:000269">
    <property type="entry name" value="Zinc finger protein 287"/>
    <property type="match status" value="1"/>
</dbReference>
<evidence type="ECO:0000256" key="11">
    <source>
        <dbReference type="PROSITE-ProRule" id="PRU00042"/>
    </source>
</evidence>
<evidence type="ECO:0000256" key="1">
    <source>
        <dbReference type="ARBA" id="ARBA00004123"/>
    </source>
</evidence>
<evidence type="ECO:0000259" key="12">
    <source>
        <dbReference type="PROSITE" id="PS50157"/>
    </source>
</evidence>
<evidence type="ECO:0000256" key="7">
    <source>
        <dbReference type="ARBA" id="ARBA00023015"/>
    </source>
</evidence>
<dbReference type="FunFam" id="3.30.160.60:FF:002343">
    <property type="entry name" value="Zinc finger protein 33A"/>
    <property type="match status" value="2"/>
</dbReference>
<dbReference type="FunFam" id="3.30.160.60:FF:000156">
    <property type="entry name" value="Zinc finger protein 568"/>
    <property type="match status" value="1"/>
</dbReference>
<evidence type="ECO:0000256" key="8">
    <source>
        <dbReference type="ARBA" id="ARBA00023125"/>
    </source>
</evidence>
<keyword evidence="4" id="KW-0677">Repeat</keyword>
<dbReference type="InterPro" id="IPR013087">
    <property type="entry name" value="Znf_C2H2_type"/>
</dbReference>
<keyword evidence="6" id="KW-0862">Zinc</keyword>
<evidence type="ECO:0000313" key="14">
    <source>
        <dbReference type="Ensembl" id="ENSMMSP00000003638.1"/>
    </source>
</evidence>
<dbReference type="PANTHER" id="PTHR24381">
    <property type="entry name" value="ZINC FINGER PROTEIN"/>
    <property type="match status" value="1"/>
</dbReference>
<keyword evidence="10" id="KW-0539">Nucleus</keyword>
<organism evidence="14 15">
    <name type="scientific">Moschus moschiferus</name>
    <name type="common">Siberian musk deer</name>
    <name type="synonym">Moschus sibiricus</name>
    <dbReference type="NCBI Taxonomy" id="68415"/>
    <lineage>
        <taxon>Eukaryota</taxon>
        <taxon>Metazoa</taxon>
        <taxon>Chordata</taxon>
        <taxon>Craniata</taxon>
        <taxon>Vertebrata</taxon>
        <taxon>Euteleostomi</taxon>
        <taxon>Mammalia</taxon>
        <taxon>Eutheria</taxon>
        <taxon>Laurasiatheria</taxon>
        <taxon>Artiodactyla</taxon>
        <taxon>Ruminantia</taxon>
        <taxon>Pecora</taxon>
        <taxon>Moschidae</taxon>
        <taxon>Moschus</taxon>
    </lineage>
</organism>
<keyword evidence="3" id="KW-0479">Metal-binding</keyword>
<evidence type="ECO:0000256" key="9">
    <source>
        <dbReference type="ARBA" id="ARBA00023163"/>
    </source>
</evidence>
<dbReference type="FunFam" id="3.30.160.60:FF:002402">
    <property type="entry name" value="Zinc finger protein 347"/>
    <property type="match status" value="1"/>
</dbReference>
<evidence type="ECO:0000256" key="4">
    <source>
        <dbReference type="ARBA" id="ARBA00022737"/>
    </source>
</evidence>
<dbReference type="GO" id="GO:0005654">
    <property type="term" value="C:nucleoplasm"/>
    <property type="evidence" value="ECO:0007669"/>
    <property type="project" value="UniProtKB-ARBA"/>
</dbReference>
<dbReference type="PROSITE" id="PS50157">
    <property type="entry name" value="ZINC_FINGER_C2H2_2"/>
    <property type="match status" value="9"/>
</dbReference>
<dbReference type="FunFam" id="3.30.160.60:FF:000102">
    <property type="entry name" value="zinc finger protein 850 isoform X1"/>
    <property type="match status" value="1"/>
</dbReference>
<evidence type="ECO:0000256" key="3">
    <source>
        <dbReference type="ARBA" id="ARBA00022723"/>
    </source>
</evidence>
<reference evidence="14" key="1">
    <citation type="submission" date="2025-08" db="UniProtKB">
        <authorList>
            <consortium name="Ensembl"/>
        </authorList>
    </citation>
    <scope>IDENTIFICATION</scope>
</reference>
<dbReference type="SUPFAM" id="SSF109640">
    <property type="entry name" value="KRAB domain (Kruppel-associated box)"/>
    <property type="match status" value="1"/>
</dbReference>
<keyword evidence="15" id="KW-1185">Reference proteome</keyword>
<dbReference type="GeneTree" id="ENSGT01140000282560"/>
<dbReference type="PROSITE" id="PS00028">
    <property type="entry name" value="ZINC_FINGER_C2H2_1"/>
    <property type="match status" value="9"/>
</dbReference>
<dbReference type="Pfam" id="PF00096">
    <property type="entry name" value="zf-C2H2"/>
    <property type="match status" value="9"/>
</dbReference>
<feature type="domain" description="C2H2-type" evidence="12">
    <location>
        <begin position="397"/>
        <end position="424"/>
    </location>
</feature>
<dbReference type="SMART" id="SM00349">
    <property type="entry name" value="KRAB"/>
    <property type="match status" value="1"/>
</dbReference>
<feature type="domain" description="C2H2-type" evidence="12">
    <location>
        <begin position="229"/>
        <end position="256"/>
    </location>
</feature>
<dbReference type="FunFam" id="3.30.160.60:FF:004137">
    <property type="match status" value="1"/>
</dbReference>
<feature type="domain" description="C2H2-type" evidence="12">
    <location>
        <begin position="201"/>
        <end position="228"/>
    </location>
</feature>
<dbReference type="GO" id="GO:0008270">
    <property type="term" value="F:zinc ion binding"/>
    <property type="evidence" value="ECO:0007669"/>
    <property type="project" value="UniProtKB-KW"/>
</dbReference>
<dbReference type="SMART" id="SM00355">
    <property type="entry name" value="ZnF_C2H2"/>
    <property type="match status" value="9"/>
</dbReference>
<feature type="domain" description="C2H2-type" evidence="12">
    <location>
        <begin position="369"/>
        <end position="396"/>
    </location>
</feature>
<name>A0A8C6FGG0_MOSMO</name>
<proteinExistence type="inferred from homology"/>